<dbReference type="Pfam" id="PF00929">
    <property type="entry name" value="RNase_T"/>
    <property type="match status" value="1"/>
</dbReference>
<evidence type="ECO:0000256" key="3">
    <source>
        <dbReference type="ARBA" id="ARBA00016937"/>
    </source>
</evidence>
<evidence type="ECO:0000256" key="2">
    <source>
        <dbReference type="ARBA" id="ARBA00010489"/>
    </source>
</evidence>
<accession>A0AA38WAP5</accession>
<comment type="similarity">
    <text evidence="2">Belongs to the REXO4 family.</text>
</comment>
<dbReference type="GO" id="GO:0003676">
    <property type="term" value="F:nucleic acid binding"/>
    <property type="evidence" value="ECO:0007669"/>
    <property type="project" value="InterPro"/>
</dbReference>
<feature type="domain" description="C2H2-type" evidence="9">
    <location>
        <begin position="11"/>
        <end position="40"/>
    </location>
</feature>
<dbReference type="InterPro" id="IPR036397">
    <property type="entry name" value="RNaseH_sf"/>
</dbReference>
<organism evidence="10 11">
    <name type="scientific">Centaurea solstitialis</name>
    <name type="common">yellow star-thistle</name>
    <dbReference type="NCBI Taxonomy" id="347529"/>
    <lineage>
        <taxon>Eukaryota</taxon>
        <taxon>Viridiplantae</taxon>
        <taxon>Streptophyta</taxon>
        <taxon>Embryophyta</taxon>
        <taxon>Tracheophyta</taxon>
        <taxon>Spermatophyta</taxon>
        <taxon>Magnoliopsida</taxon>
        <taxon>eudicotyledons</taxon>
        <taxon>Gunneridae</taxon>
        <taxon>Pentapetalae</taxon>
        <taxon>asterids</taxon>
        <taxon>campanulids</taxon>
        <taxon>Asterales</taxon>
        <taxon>Asteraceae</taxon>
        <taxon>Carduoideae</taxon>
        <taxon>Cardueae</taxon>
        <taxon>Centaureinae</taxon>
        <taxon>Centaurea</taxon>
    </lineage>
</organism>
<dbReference type="PROSITE" id="PS00028">
    <property type="entry name" value="ZINC_FINGER_C2H2_1"/>
    <property type="match status" value="1"/>
</dbReference>
<keyword evidence="5" id="KW-0378">Hydrolase</keyword>
<dbReference type="GO" id="GO:0006364">
    <property type="term" value="P:rRNA processing"/>
    <property type="evidence" value="ECO:0007669"/>
    <property type="project" value="InterPro"/>
</dbReference>
<evidence type="ECO:0000313" key="11">
    <source>
        <dbReference type="Proteomes" id="UP001172457"/>
    </source>
</evidence>
<evidence type="ECO:0000256" key="8">
    <source>
        <dbReference type="PROSITE-ProRule" id="PRU00042"/>
    </source>
</evidence>
<dbReference type="GO" id="GO:0005634">
    <property type="term" value="C:nucleus"/>
    <property type="evidence" value="ECO:0007669"/>
    <property type="project" value="UniProtKB-SubCell"/>
</dbReference>
<sequence>MVILMDVVYRHKCAACFQQFKRKEHLVVHMKISHHSVHQPKCGVCHKYCKSFESLREHISGPLAKAHCSSVFAQKGCHVCLNVFESPVSLGEHKGLCLLTIPTPLGTTNIPYTEYEALEDESYVGKCPEAVAIDCQMVGGGSDGSLDLLARVCLVDEDEKMIFHTYVKPQISVTNYRYELTGLTEEHLRDAMPLREVREKISRILFNGESIGKARLDGGKAKLLVGHNLDSKLDCLLMSYPEQLLRDTAIYPPLMKTNFASHSLKYLTKTYLGYDIRLGTYDTFQDCVSVMRLYKRMCAQQHQEGKIGASFSHDTKQNHTFADQTSQDLENMSPDELFQISEPNYKCWCLDSRPRDLLDIGAYELNGILKNHNVC</sequence>
<dbReference type="PROSITE" id="PS50157">
    <property type="entry name" value="ZINC_FINGER_C2H2_2"/>
    <property type="match status" value="1"/>
</dbReference>
<dbReference type="SUPFAM" id="SSF53098">
    <property type="entry name" value="Ribonuclease H-like"/>
    <property type="match status" value="1"/>
</dbReference>
<dbReference type="AlphaFoldDB" id="A0AA38WAP5"/>
<evidence type="ECO:0000313" key="10">
    <source>
        <dbReference type="EMBL" id="KAJ9543364.1"/>
    </source>
</evidence>
<proteinExistence type="inferred from homology"/>
<dbReference type="Proteomes" id="UP001172457">
    <property type="component" value="Chromosome 6"/>
</dbReference>
<dbReference type="SMART" id="SM00479">
    <property type="entry name" value="EXOIII"/>
    <property type="match status" value="1"/>
</dbReference>
<dbReference type="InterPro" id="IPR037431">
    <property type="entry name" value="REX4_DEDDh_dom"/>
</dbReference>
<keyword evidence="8" id="KW-0862">Zinc</keyword>
<dbReference type="EMBL" id="JARYMX010000006">
    <property type="protein sequence ID" value="KAJ9543364.1"/>
    <property type="molecule type" value="Genomic_DNA"/>
</dbReference>
<keyword evidence="6" id="KW-0269">Exonuclease</keyword>
<reference evidence="10" key="1">
    <citation type="submission" date="2023-03" db="EMBL/GenBank/DDBJ databases">
        <title>Chromosome-scale reference genome and RAD-based genetic map of yellow starthistle (Centaurea solstitialis) reveal putative structural variation and QTLs associated with invader traits.</title>
        <authorList>
            <person name="Reatini B."/>
            <person name="Cang F.A."/>
            <person name="Jiang Q."/>
            <person name="Mckibben M.T.W."/>
            <person name="Barker M.S."/>
            <person name="Rieseberg L.H."/>
            <person name="Dlugosch K.M."/>
        </authorList>
    </citation>
    <scope>NUCLEOTIDE SEQUENCE</scope>
    <source>
        <strain evidence="10">CAN-66</strain>
        <tissue evidence="10">Leaf</tissue>
    </source>
</reference>
<dbReference type="GO" id="GO:0008408">
    <property type="term" value="F:3'-5' exonuclease activity"/>
    <property type="evidence" value="ECO:0007669"/>
    <property type="project" value="InterPro"/>
</dbReference>
<gene>
    <name evidence="10" type="ORF">OSB04_023071</name>
</gene>
<dbReference type="InterPro" id="IPR013520">
    <property type="entry name" value="Ribonucl_H"/>
</dbReference>
<dbReference type="InterPro" id="IPR047021">
    <property type="entry name" value="REXO1/3/4-like"/>
</dbReference>
<evidence type="ECO:0000256" key="1">
    <source>
        <dbReference type="ARBA" id="ARBA00004123"/>
    </source>
</evidence>
<dbReference type="GO" id="GO:0008270">
    <property type="term" value="F:zinc ion binding"/>
    <property type="evidence" value="ECO:0007669"/>
    <property type="project" value="UniProtKB-KW"/>
</dbReference>
<evidence type="ECO:0000259" key="9">
    <source>
        <dbReference type="PROSITE" id="PS50157"/>
    </source>
</evidence>
<dbReference type="InterPro" id="IPR013087">
    <property type="entry name" value="Znf_C2H2_type"/>
</dbReference>
<keyword evidence="4" id="KW-0540">Nuclease</keyword>
<evidence type="ECO:0000256" key="5">
    <source>
        <dbReference type="ARBA" id="ARBA00022801"/>
    </source>
</evidence>
<keyword evidence="7" id="KW-0539">Nucleus</keyword>
<evidence type="ECO:0000256" key="6">
    <source>
        <dbReference type="ARBA" id="ARBA00022839"/>
    </source>
</evidence>
<name>A0AA38WAP5_9ASTR</name>
<dbReference type="PANTHER" id="PTHR12801:SF123">
    <property type="entry name" value="RNA EXONUCLEASE 4"/>
    <property type="match status" value="1"/>
</dbReference>
<keyword evidence="8" id="KW-0863">Zinc-finger</keyword>
<dbReference type="CDD" id="cd06144">
    <property type="entry name" value="REX4_like"/>
    <property type="match status" value="1"/>
</dbReference>
<dbReference type="InterPro" id="IPR012337">
    <property type="entry name" value="RNaseH-like_sf"/>
</dbReference>
<keyword evidence="11" id="KW-1185">Reference proteome</keyword>
<evidence type="ECO:0000256" key="4">
    <source>
        <dbReference type="ARBA" id="ARBA00022722"/>
    </source>
</evidence>
<comment type="subcellular location">
    <subcellularLocation>
        <location evidence="1">Nucleus</location>
    </subcellularLocation>
</comment>
<dbReference type="SMART" id="SM00355">
    <property type="entry name" value="ZnF_C2H2"/>
    <property type="match status" value="2"/>
</dbReference>
<keyword evidence="8" id="KW-0479">Metal-binding</keyword>
<evidence type="ECO:0000256" key="7">
    <source>
        <dbReference type="ARBA" id="ARBA00023242"/>
    </source>
</evidence>
<dbReference type="Gene3D" id="3.30.420.10">
    <property type="entry name" value="Ribonuclease H-like superfamily/Ribonuclease H"/>
    <property type="match status" value="1"/>
</dbReference>
<protein>
    <recommendedName>
        <fullName evidence="3">RNA exonuclease 4</fullName>
    </recommendedName>
</protein>
<comment type="caution">
    <text evidence="10">The sequence shown here is derived from an EMBL/GenBank/DDBJ whole genome shotgun (WGS) entry which is preliminary data.</text>
</comment>
<dbReference type="PANTHER" id="PTHR12801">
    <property type="entry name" value="RNA EXONUCLEASE REXO1 / RECO3 FAMILY MEMBER-RELATED"/>
    <property type="match status" value="1"/>
</dbReference>